<sequence length="190" mass="22042">MSTNIRIARICEFCKNEFTARTTKTQYCSLKCSSRAYKARTRQSKIDESNRQTEIAQHPLLEAVKTKDFLNINQASLLFGISRRTIYRIISRGELDIAKFGSRTVIRRCDMDNFFSLPLEQSMLRPVQEFPGLEKCYTITQIQQKFGISPGALYMMIQRHGIAKYSVGKFNYVAKKDIDIIFNAREDEKE</sequence>
<comment type="caution">
    <text evidence="2">The sequence shown here is derived from an EMBL/GenBank/DDBJ whole genome shotgun (WGS) entry which is preliminary data.</text>
</comment>
<evidence type="ECO:0000313" key="3">
    <source>
        <dbReference type="Proteomes" id="UP001261871"/>
    </source>
</evidence>
<organism evidence="2 3">
    <name type="scientific">Flavobacterium granuli</name>
    <dbReference type="NCBI Taxonomy" id="280093"/>
    <lineage>
        <taxon>Bacteria</taxon>
        <taxon>Pseudomonadati</taxon>
        <taxon>Bacteroidota</taxon>
        <taxon>Flavobacteriia</taxon>
        <taxon>Flavobacteriales</taxon>
        <taxon>Flavobacteriaceae</taxon>
        <taxon>Flavobacterium</taxon>
    </lineage>
</organism>
<name>A0ABU1S3I6_9FLAO</name>
<keyword evidence="3" id="KW-1185">Reference proteome</keyword>
<dbReference type="Pfam" id="PF12728">
    <property type="entry name" value="HTH_17"/>
    <property type="match status" value="1"/>
</dbReference>
<protein>
    <submittedName>
        <fullName evidence="2">Excisionase family DNA binding protein</fullName>
    </submittedName>
</protein>
<feature type="domain" description="Helix-turn-helix" evidence="1">
    <location>
        <begin position="69"/>
        <end position="114"/>
    </location>
</feature>
<proteinExistence type="predicted"/>
<evidence type="ECO:0000259" key="1">
    <source>
        <dbReference type="Pfam" id="PF12728"/>
    </source>
</evidence>
<dbReference type="Proteomes" id="UP001261871">
    <property type="component" value="Unassembled WGS sequence"/>
</dbReference>
<dbReference type="InterPro" id="IPR041657">
    <property type="entry name" value="HTH_17"/>
</dbReference>
<reference evidence="2 3" key="1">
    <citation type="submission" date="2023-07" db="EMBL/GenBank/DDBJ databases">
        <title>Sorghum-associated microbial communities from plants grown in Nebraska, USA.</title>
        <authorList>
            <person name="Schachtman D."/>
        </authorList>
    </citation>
    <scope>NUCLEOTIDE SEQUENCE [LARGE SCALE GENOMIC DNA]</scope>
    <source>
        <strain evidence="2 3">BE124</strain>
    </source>
</reference>
<evidence type="ECO:0000313" key="2">
    <source>
        <dbReference type="EMBL" id="MDR6845560.1"/>
    </source>
</evidence>
<gene>
    <name evidence="2" type="ORF">J2W95_002270</name>
</gene>
<dbReference type="EMBL" id="JAVDTX010000005">
    <property type="protein sequence ID" value="MDR6845560.1"/>
    <property type="molecule type" value="Genomic_DNA"/>
</dbReference>
<dbReference type="RefSeq" id="WP_310006970.1">
    <property type="nucleotide sequence ID" value="NZ_JAVDTX010000005.1"/>
</dbReference>
<accession>A0ABU1S3I6</accession>